<evidence type="ECO:0000256" key="1">
    <source>
        <dbReference type="ARBA" id="ARBA00009952"/>
    </source>
</evidence>
<dbReference type="OrthoDB" id="9975421at2759"/>
<evidence type="ECO:0000313" key="2">
    <source>
        <dbReference type="EMBL" id="AFZ79567.1"/>
    </source>
</evidence>
<comment type="similarity">
    <text evidence="1">Belongs to the FAM136 family.</text>
</comment>
<name>L0AVD0_THEEQ</name>
<dbReference type="RefSeq" id="XP_004829233.1">
    <property type="nucleotide sequence ID" value="XM_004829176.1"/>
</dbReference>
<dbReference type="GeneID" id="15806005"/>
<sequence length="144" mass="16546">MSWFGGDKDSSKEDPNMTLMARAEKFQKDLDVMLTDVTRMSLPLQKESFLCCAGCFDLDTSNLENITDCVKRCQDKPEKFGTNVQNELNQLQNILLNCQQKCLEDFSSQSKAQEMERCAIKCYDKNQKLLGDIKSRLKSFYDSL</sequence>
<dbReference type="VEuPathDB" id="PiroplasmaDB:BEWA_024160"/>
<proteinExistence type="inferred from homology"/>
<evidence type="ECO:0000313" key="3">
    <source>
        <dbReference type="Proteomes" id="UP000031512"/>
    </source>
</evidence>
<dbReference type="Pfam" id="PF05811">
    <property type="entry name" value="DUF842"/>
    <property type="match status" value="1"/>
</dbReference>
<keyword evidence="3" id="KW-1185">Reference proteome</keyword>
<dbReference type="AlphaFoldDB" id="L0AVD0"/>
<organism evidence="2 3">
    <name type="scientific">Theileria equi strain WA</name>
    <dbReference type="NCBI Taxonomy" id="1537102"/>
    <lineage>
        <taxon>Eukaryota</taxon>
        <taxon>Sar</taxon>
        <taxon>Alveolata</taxon>
        <taxon>Apicomplexa</taxon>
        <taxon>Aconoidasida</taxon>
        <taxon>Piroplasmida</taxon>
        <taxon>Theileriidae</taxon>
        <taxon>Theileria</taxon>
    </lineage>
</organism>
<dbReference type="GO" id="GO:0005737">
    <property type="term" value="C:cytoplasm"/>
    <property type="evidence" value="ECO:0007669"/>
    <property type="project" value="TreeGrafter"/>
</dbReference>
<protein>
    <submittedName>
        <fullName evidence="2">Uncharacterized protein</fullName>
    </submittedName>
</protein>
<gene>
    <name evidence="2" type="ORF">BEWA_024160</name>
</gene>
<dbReference type="EMBL" id="CP001669">
    <property type="protein sequence ID" value="AFZ79567.1"/>
    <property type="molecule type" value="Genomic_DNA"/>
</dbReference>
<dbReference type="PANTHER" id="PTHR21096">
    <property type="entry name" value="PROTEIN FAM136A"/>
    <property type="match status" value="1"/>
</dbReference>
<dbReference type="Proteomes" id="UP000031512">
    <property type="component" value="Chromosome 1"/>
</dbReference>
<dbReference type="PANTHER" id="PTHR21096:SF0">
    <property type="entry name" value="PROTEIN FAM136A"/>
    <property type="match status" value="1"/>
</dbReference>
<dbReference type="KEGG" id="beq:BEWA_024160"/>
<dbReference type="InterPro" id="IPR008560">
    <property type="entry name" value="DUF842_euk"/>
</dbReference>
<dbReference type="eggNOG" id="ENOG502SSJ4">
    <property type="taxonomic scope" value="Eukaryota"/>
</dbReference>
<reference evidence="2 3" key="1">
    <citation type="journal article" date="2012" name="BMC Genomics">
        <title>Comparative genomic analysis and phylogenetic position of Theileria equi.</title>
        <authorList>
            <person name="Kappmeyer L.S."/>
            <person name="Thiagarajan M."/>
            <person name="Herndon D.R."/>
            <person name="Ramsay J.D."/>
            <person name="Caler E."/>
            <person name="Djikeng A."/>
            <person name="Gillespie J.J."/>
            <person name="Lau A.O."/>
            <person name="Roalson E.H."/>
            <person name="Silva J.C."/>
            <person name="Silva M.G."/>
            <person name="Suarez C.E."/>
            <person name="Ueti M.W."/>
            <person name="Nene V.M."/>
            <person name="Mealey R.H."/>
            <person name="Knowles D.P."/>
            <person name="Brayton K.A."/>
        </authorList>
    </citation>
    <scope>NUCLEOTIDE SEQUENCE [LARGE SCALE GENOMIC DNA]</scope>
    <source>
        <strain evidence="2 3">WA</strain>
    </source>
</reference>
<accession>L0AVD0</accession>